<accession>H2J7V4</accession>
<dbReference type="eggNOG" id="COG3868">
    <property type="taxonomic scope" value="Bacteria"/>
</dbReference>
<protein>
    <submittedName>
        <fullName evidence="1">Uncharacterized protein</fullName>
    </submittedName>
</protein>
<proteinExistence type="predicted"/>
<dbReference type="OrthoDB" id="186568at2"/>
<dbReference type="RefSeq" id="WP_014296517.1">
    <property type="nucleotide sequence ID" value="NC_016751.1"/>
</dbReference>
<dbReference type="KEGG" id="mpz:Marpi_1033"/>
<dbReference type="EMBL" id="CP003257">
    <property type="protein sequence ID" value="AEX85445.1"/>
    <property type="molecule type" value="Genomic_DNA"/>
</dbReference>
<keyword evidence="2" id="KW-1185">Reference proteome</keyword>
<reference evidence="1 2" key="1">
    <citation type="journal article" date="2012" name="J. Bacteriol.">
        <title>Complete Genome Sequence of the Thermophilic, Piezophilic, Heterotrophic Bacterium Marinitoga piezophila KA3.</title>
        <authorList>
            <person name="Lucas S."/>
            <person name="Han J."/>
            <person name="Lapidus A."/>
            <person name="Cheng J.F."/>
            <person name="Goodwin L.A."/>
            <person name="Pitluck S."/>
            <person name="Peters L."/>
            <person name="Mikhailova N."/>
            <person name="Teshima H."/>
            <person name="Detter J.C."/>
            <person name="Han C."/>
            <person name="Tapia R."/>
            <person name="Land M."/>
            <person name="Hauser L."/>
            <person name="Kyrpides N.C."/>
            <person name="Ivanova N."/>
            <person name="Pagani I."/>
            <person name="Vannier P."/>
            <person name="Oger P."/>
            <person name="Bartlett D.H."/>
            <person name="Noll K.M."/>
            <person name="Woyke T."/>
            <person name="Jebbar M."/>
        </authorList>
    </citation>
    <scope>NUCLEOTIDE SEQUENCE [LARGE SCALE GENOMIC DNA]</scope>
    <source>
        <strain evidence="2">DSM 14283 / JCM 11233 / KA3</strain>
    </source>
</reference>
<dbReference type="HOGENOM" id="CLU_095588_0_0_0"/>
<dbReference type="STRING" id="443254.Marpi_1033"/>
<evidence type="ECO:0000313" key="2">
    <source>
        <dbReference type="Proteomes" id="UP000007161"/>
    </source>
</evidence>
<dbReference type="Proteomes" id="UP000007161">
    <property type="component" value="Chromosome"/>
</dbReference>
<dbReference type="PROSITE" id="PS51257">
    <property type="entry name" value="PROKAR_LIPOPROTEIN"/>
    <property type="match status" value="1"/>
</dbReference>
<dbReference type="AlphaFoldDB" id="H2J7V4"/>
<sequence>MKKGFYFLLIIIIILILISCEKGEKDMQNNYILHKDITVTIFWVGEDASEENGYITNTPSAWDEKWTEHYGGIDDPDNRNGYYPAGFIPKENPFYFALPYNDFDENGNRKKEAYEIIPWAKEKKWGNLESMCKNRWIKIIKGDKVAYAQWEDVGPFNEDDKEYVFGNSKPKNTINNYAGLDVSPAVRDYLNLKDIDKIDWQFVDEKDVPDGPWKEIITTSQIYWE</sequence>
<name>H2J7V4_MARPK</name>
<gene>
    <name evidence="1" type="ordered locus">Marpi_1033</name>
</gene>
<organism evidence="1 2">
    <name type="scientific">Marinitoga piezophila (strain DSM 14283 / JCM 11233 / KA3)</name>
    <dbReference type="NCBI Taxonomy" id="443254"/>
    <lineage>
        <taxon>Bacteria</taxon>
        <taxon>Thermotogati</taxon>
        <taxon>Thermotogota</taxon>
        <taxon>Thermotogae</taxon>
        <taxon>Petrotogales</taxon>
        <taxon>Petrotogaceae</taxon>
        <taxon>Marinitoga</taxon>
    </lineage>
</organism>
<evidence type="ECO:0000313" key="1">
    <source>
        <dbReference type="EMBL" id="AEX85445.1"/>
    </source>
</evidence>
<reference evidence="2" key="2">
    <citation type="submission" date="2012-01" db="EMBL/GenBank/DDBJ databases">
        <title>Complete sequence of chromosome of Marinitoga piezophila KA3.</title>
        <authorList>
            <person name="Lucas S."/>
            <person name="Han J."/>
            <person name="Lapidus A."/>
            <person name="Cheng J.-F."/>
            <person name="Goodwin L."/>
            <person name="Pitluck S."/>
            <person name="Peters L."/>
            <person name="Mikhailova N."/>
            <person name="Teshima H."/>
            <person name="Detter J.C."/>
            <person name="Han C."/>
            <person name="Tapia R."/>
            <person name="Land M."/>
            <person name="Hauser L."/>
            <person name="Kyrpides N."/>
            <person name="Ivanova N."/>
            <person name="Pagani I."/>
            <person name="Jebbar M."/>
            <person name="Vannier P."/>
            <person name="Oger P."/>
            <person name="Cario A."/>
            <person name="Bartlett D."/>
            <person name="Noll K.M."/>
            <person name="Woyke T."/>
        </authorList>
    </citation>
    <scope>NUCLEOTIDE SEQUENCE [LARGE SCALE GENOMIC DNA]</scope>
    <source>
        <strain evidence="2">DSM 14283 / JCM 11233 / KA3</strain>
    </source>
</reference>